<evidence type="ECO:0000259" key="3">
    <source>
        <dbReference type="SMART" id="SM00701"/>
    </source>
</evidence>
<dbReference type="SMART" id="SM00644">
    <property type="entry name" value="Ami_2"/>
    <property type="match status" value="1"/>
</dbReference>
<dbReference type="InterPro" id="IPR006619">
    <property type="entry name" value="PGRP_domain_met/bac"/>
</dbReference>
<accession>A0ABX5FH16</accession>
<dbReference type="InterPro" id="IPR012854">
    <property type="entry name" value="Cu_amine_oxidase-like_N"/>
</dbReference>
<name>A0ABX5FH16_9BACL</name>
<protein>
    <submittedName>
        <fullName evidence="4">N-acetylmuramoyl-L-alanine amidase</fullName>
    </submittedName>
</protein>
<dbReference type="EMBL" id="PXZO01000064">
    <property type="protein sequence ID" value="PSK03584.1"/>
    <property type="molecule type" value="Genomic_DNA"/>
</dbReference>
<evidence type="ECO:0000313" key="5">
    <source>
        <dbReference type="Proteomes" id="UP000241645"/>
    </source>
</evidence>
<dbReference type="RefSeq" id="WP_106836382.1">
    <property type="nucleotide sequence ID" value="NZ_JARMEW010000028.1"/>
</dbReference>
<evidence type="ECO:0000256" key="1">
    <source>
        <dbReference type="ARBA" id="ARBA00007553"/>
    </source>
</evidence>
<dbReference type="SMART" id="SM00701">
    <property type="entry name" value="PGRP"/>
    <property type="match status" value="1"/>
</dbReference>
<feature type="domain" description="N-acetylmuramoyl-L-alanine amidase" evidence="2">
    <location>
        <begin position="22"/>
        <end position="151"/>
    </location>
</feature>
<dbReference type="Pfam" id="PF01510">
    <property type="entry name" value="Amidase_2"/>
    <property type="match status" value="1"/>
</dbReference>
<dbReference type="Proteomes" id="UP000241645">
    <property type="component" value="Unassembled WGS sequence"/>
</dbReference>
<keyword evidence="5" id="KW-1185">Reference proteome</keyword>
<dbReference type="InterPro" id="IPR002502">
    <property type="entry name" value="Amidase_domain"/>
</dbReference>
<comment type="similarity">
    <text evidence="1">Belongs to the N-acetylmuramoyl-L-alanine amidase 2 family.</text>
</comment>
<proteinExistence type="inferred from homology"/>
<evidence type="ECO:0000259" key="2">
    <source>
        <dbReference type="SMART" id="SM00644"/>
    </source>
</evidence>
<dbReference type="PANTHER" id="PTHR11022:SF41">
    <property type="entry name" value="PEPTIDOGLYCAN-RECOGNITION PROTEIN LC-RELATED"/>
    <property type="match status" value="1"/>
</dbReference>
<dbReference type="Pfam" id="PF07833">
    <property type="entry name" value="Cu_amine_oxidN1"/>
    <property type="match status" value="1"/>
</dbReference>
<sequence>MNMTIQGARVVDVRSSLPRHKTLKYGRRKLTDIRSAAVHHSATLSGSPEAFARYHVNTNGWPGIAYHYVIQKDGVIYWCNDPEAISYHVGNSNRHALGICLVGDFRTQKPTPEQLDAANRLIQHLQVQIPSMKQVFGHQEYPGYAWKNCPAFPMGTFRTNYSQFLQKAVSKVDKPKQVPVAISLNGSLLSVTGFLQDGVSMLPVRAVANAAGGKVEWIEQTKDVRVNGKDLNEKLISGSAYAPARELAAALCLQIEWDQATKTVRMMKGSVSK</sequence>
<evidence type="ECO:0000313" key="4">
    <source>
        <dbReference type="EMBL" id="PSK03584.1"/>
    </source>
</evidence>
<dbReference type="InterPro" id="IPR036505">
    <property type="entry name" value="Amidase/PGRP_sf"/>
</dbReference>
<dbReference type="CDD" id="cd06583">
    <property type="entry name" value="PGRP"/>
    <property type="match status" value="1"/>
</dbReference>
<organism evidence="4 5">
    <name type="scientific">Brevibacillus porteri</name>
    <dbReference type="NCBI Taxonomy" id="2126350"/>
    <lineage>
        <taxon>Bacteria</taxon>
        <taxon>Bacillati</taxon>
        <taxon>Bacillota</taxon>
        <taxon>Bacilli</taxon>
        <taxon>Bacillales</taxon>
        <taxon>Paenibacillaceae</taxon>
        <taxon>Brevibacillus</taxon>
    </lineage>
</organism>
<gene>
    <name evidence="4" type="ORF">C7R92_27680</name>
</gene>
<dbReference type="PANTHER" id="PTHR11022">
    <property type="entry name" value="PEPTIDOGLYCAN RECOGNITION PROTEIN"/>
    <property type="match status" value="1"/>
</dbReference>
<feature type="domain" description="Peptidoglycan recognition protein family" evidence="3">
    <location>
        <begin position="8"/>
        <end position="142"/>
    </location>
</feature>
<dbReference type="Gene3D" id="3.40.80.10">
    <property type="entry name" value="Peptidoglycan recognition protein-like"/>
    <property type="match status" value="1"/>
</dbReference>
<dbReference type="InterPro" id="IPR015510">
    <property type="entry name" value="PGRP"/>
</dbReference>
<reference evidence="4 5" key="1">
    <citation type="submission" date="2018-03" db="EMBL/GenBank/DDBJ databases">
        <title>Brevisbacillus phylogenomics.</title>
        <authorList>
            <person name="Dunlap C."/>
        </authorList>
    </citation>
    <scope>NUCLEOTIDE SEQUENCE [LARGE SCALE GENOMIC DNA]</scope>
    <source>
        <strain evidence="4 5">NRRL B-41110</strain>
    </source>
</reference>
<dbReference type="GeneID" id="95753860"/>
<dbReference type="SUPFAM" id="SSF55846">
    <property type="entry name" value="N-acetylmuramoyl-L-alanine amidase-like"/>
    <property type="match status" value="1"/>
</dbReference>
<comment type="caution">
    <text evidence="4">The sequence shown here is derived from an EMBL/GenBank/DDBJ whole genome shotgun (WGS) entry which is preliminary data.</text>
</comment>